<keyword evidence="1" id="KW-0808">Transferase</keyword>
<dbReference type="OrthoDB" id="9776634at2"/>
<organism evidence="1 2">
    <name type="scientific">Nitrosomonas oligotropha</name>
    <dbReference type="NCBI Taxonomy" id="42354"/>
    <lineage>
        <taxon>Bacteria</taxon>
        <taxon>Pseudomonadati</taxon>
        <taxon>Pseudomonadota</taxon>
        <taxon>Betaproteobacteria</taxon>
        <taxon>Nitrosomonadales</taxon>
        <taxon>Nitrosomonadaceae</taxon>
        <taxon>Nitrosomonas</taxon>
    </lineage>
</organism>
<keyword evidence="2" id="KW-1185">Reference proteome</keyword>
<dbReference type="RefSeq" id="WP_090321940.1">
    <property type="nucleotide sequence ID" value="NZ_FNOE01000034.1"/>
</dbReference>
<accession>A0A1H8PJF6</accession>
<dbReference type="GO" id="GO:0016301">
    <property type="term" value="F:kinase activity"/>
    <property type="evidence" value="ECO:0007669"/>
    <property type="project" value="UniProtKB-KW"/>
</dbReference>
<evidence type="ECO:0000313" key="2">
    <source>
        <dbReference type="Proteomes" id="UP000198814"/>
    </source>
</evidence>
<dbReference type="InterPro" id="IPR027417">
    <property type="entry name" value="P-loop_NTPase"/>
</dbReference>
<dbReference type="EMBL" id="FODO01000009">
    <property type="protein sequence ID" value="SEO42159.1"/>
    <property type="molecule type" value="Genomic_DNA"/>
</dbReference>
<keyword evidence="1" id="KW-0418">Kinase</keyword>
<name>A0A1H8PJF6_9PROT</name>
<dbReference type="Gene3D" id="3.40.50.300">
    <property type="entry name" value="P-loop containing nucleotide triphosphate hydrolases"/>
    <property type="match status" value="1"/>
</dbReference>
<reference evidence="2" key="1">
    <citation type="submission" date="2016-10" db="EMBL/GenBank/DDBJ databases">
        <authorList>
            <person name="Varghese N."/>
            <person name="Submissions S."/>
        </authorList>
    </citation>
    <scope>NUCLEOTIDE SEQUENCE [LARGE SCALE GENOMIC DNA]</scope>
    <source>
        <strain evidence="2">Nm76</strain>
    </source>
</reference>
<proteinExistence type="predicted"/>
<dbReference type="Proteomes" id="UP000198814">
    <property type="component" value="Unassembled WGS sequence"/>
</dbReference>
<gene>
    <name evidence="1" type="ORF">SAMN05216333_109114</name>
</gene>
<sequence length="213" mass="24222">MLIVIIGPDGSGKTTIGEYLCSHCHELGFVSSKLYAANFGILPRLGVIRNAIFRKGPLPQSAPPGTYLAGMQGKPNSFLKAVVLFTWYSLDFALGRISVLRAKREKRLIVFGRYYHDFYFQRSYQNLPSWLIKSFEWLPAKPDLIIAPIDDPRRIFKRKPELTIDEIARTNSLIIELAKNRECFYLIDARHGLNSVLEKSFSLLKQLASEDAN</sequence>
<dbReference type="SUPFAM" id="SSF52540">
    <property type="entry name" value="P-loop containing nucleoside triphosphate hydrolases"/>
    <property type="match status" value="1"/>
</dbReference>
<dbReference type="AlphaFoldDB" id="A0A1H8PJF6"/>
<evidence type="ECO:0000313" key="1">
    <source>
        <dbReference type="EMBL" id="SEO42159.1"/>
    </source>
</evidence>
<protein>
    <submittedName>
        <fullName evidence="1">Thymidylate kinase</fullName>
    </submittedName>
</protein>
<dbReference type="STRING" id="42354.SAMN05216333_109114"/>